<dbReference type="InterPro" id="IPR013421">
    <property type="entry name" value="CRISPR-assoc_prot_Cas5_HALMA"/>
</dbReference>
<dbReference type="GO" id="GO:0051607">
    <property type="term" value="P:defense response to virus"/>
    <property type="evidence" value="ECO:0007669"/>
    <property type="project" value="UniProtKB-KW"/>
</dbReference>
<keyword evidence="1" id="KW-0051">Antiviral defense</keyword>
<dbReference type="RefSeq" id="WP_111921165.1">
    <property type="nucleotide sequence ID" value="NZ_CP173238.1"/>
</dbReference>
<evidence type="ECO:0000313" key="2">
    <source>
        <dbReference type="EMBL" id="SQB33508.1"/>
    </source>
</evidence>
<name>A0A2X2VXW9_CLOCO</name>
<accession>A0A2X2VXW9</accession>
<gene>
    <name evidence="2" type="ORF">NCTC13028_00501</name>
</gene>
<dbReference type="InterPro" id="IPR013422">
    <property type="entry name" value="CRISPR-assoc_prot_Cas5_N"/>
</dbReference>
<evidence type="ECO:0000256" key="1">
    <source>
        <dbReference type="ARBA" id="ARBA00023118"/>
    </source>
</evidence>
<dbReference type="AlphaFoldDB" id="A0A2X2VXW9"/>
<dbReference type="Proteomes" id="UP000250223">
    <property type="component" value="Unassembled WGS sequence"/>
</dbReference>
<dbReference type="EMBL" id="UAWC01000001">
    <property type="protein sequence ID" value="SQB33508.1"/>
    <property type="molecule type" value="Genomic_DNA"/>
</dbReference>
<dbReference type="Pfam" id="PF09704">
    <property type="entry name" value="Cas_Cas5d"/>
    <property type="match status" value="1"/>
</dbReference>
<protein>
    <submittedName>
        <fullName evidence="2">CRISPR-associated protein, Cas5h family</fullName>
    </submittedName>
</protein>
<organism evidence="2 3">
    <name type="scientific">Clostridium cochlearium</name>
    <dbReference type="NCBI Taxonomy" id="1494"/>
    <lineage>
        <taxon>Bacteria</taxon>
        <taxon>Bacillati</taxon>
        <taxon>Bacillota</taxon>
        <taxon>Clostridia</taxon>
        <taxon>Eubacteriales</taxon>
        <taxon>Clostridiaceae</taxon>
        <taxon>Clostridium</taxon>
    </lineage>
</organism>
<dbReference type="NCBIfam" id="TIGR02593">
    <property type="entry name" value="CRISPR_cas5"/>
    <property type="match status" value="1"/>
</dbReference>
<dbReference type="InterPro" id="IPR021124">
    <property type="entry name" value="CRISPR-assoc_prot_Cas5"/>
</dbReference>
<evidence type="ECO:0000313" key="3">
    <source>
        <dbReference type="Proteomes" id="UP000250223"/>
    </source>
</evidence>
<sequence length="244" mass="28687">MDILIVDIKGKFAHFRKFYTNSSSLSYSVPPRTTIAGMLAGILGYERDSYYEIFSKEQLNIAIRKLTPTRKIMQSLNYIKGDNPGKILNPKEHTQIPFEIITSDKGRVSYRIYINHRDKNIMDKLEKRILDKKYYYSPYLGAAPFNCTFEFVDRVQGTLMEEKEEVLIYSIINKESINKCFVTLEDNELFLVKEKMPSEILKNRVIEKVDNYIYDENTNSLKVNLNCNYIKLKYKSTEENILFM</sequence>
<dbReference type="NCBIfam" id="TIGR02592">
    <property type="entry name" value="cas_Cas5h"/>
    <property type="match status" value="1"/>
</dbReference>
<dbReference type="GO" id="GO:0043571">
    <property type="term" value="P:maintenance of CRISPR repeat elements"/>
    <property type="evidence" value="ECO:0007669"/>
    <property type="project" value="InterPro"/>
</dbReference>
<proteinExistence type="predicted"/>
<reference evidence="2 3" key="1">
    <citation type="submission" date="2018-06" db="EMBL/GenBank/DDBJ databases">
        <authorList>
            <consortium name="Pathogen Informatics"/>
            <person name="Doyle S."/>
        </authorList>
    </citation>
    <scope>NUCLEOTIDE SEQUENCE [LARGE SCALE GENOMIC DNA]</scope>
    <source>
        <strain evidence="2 3">NCTC13028</strain>
    </source>
</reference>
<dbReference type="Gene3D" id="3.30.70.2660">
    <property type="match status" value="1"/>
</dbReference>